<gene>
    <name evidence="1" type="ORF">E1B28_008154</name>
</gene>
<protein>
    <submittedName>
        <fullName evidence="1">Uncharacterized protein</fullName>
    </submittedName>
</protein>
<dbReference type="RefSeq" id="XP_043008223.1">
    <property type="nucleotide sequence ID" value="XM_043152940.1"/>
</dbReference>
<dbReference type="GeneID" id="66077230"/>
<dbReference type="KEGG" id="more:E1B28_008154"/>
<name>A0A9P7RZB0_9AGAR</name>
<evidence type="ECO:0000313" key="2">
    <source>
        <dbReference type="Proteomes" id="UP001049176"/>
    </source>
</evidence>
<dbReference type="AlphaFoldDB" id="A0A9P7RZB0"/>
<accession>A0A9P7RZB0</accession>
<comment type="caution">
    <text evidence="1">The sequence shown here is derived from an EMBL/GenBank/DDBJ whole genome shotgun (WGS) entry which is preliminary data.</text>
</comment>
<proteinExistence type="predicted"/>
<evidence type="ECO:0000313" key="1">
    <source>
        <dbReference type="EMBL" id="KAG7091753.1"/>
    </source>
</evidence>
<keyword evidence="2" id="KW-1185">Reference proteome</keyword>
<reference evidence="1" key="1">
    <citation type="journal article" date="2021" name="Genome Biol. Evol.">
        <title>The assembled and annotated genome of the fairy-ring fungus Marasmius oreades.</title>
        <authorList>
            <person name="Hiltunen M."/>
            <person name="Ament-Velasquez S.L."/>
            <person name="Johannesson H."/>
        </authorList>
    </citation>
    <scope>NUCLEOTIDE SEQUENCE</scope>
    <source>
        <strain evidence="1">03SP1</strain>
    </source>
</reference>
<sequence length="253" mass="28781">MDMNTLTLANGPLRIRIPNPKPFEIWTYRPSSFHRMKGDILRACIHYLHFLRTTPTTNVKLFFLNARIRLVPSEGEGSLVEHGELEGDERQIRAQAHSIIQGALRIAESWVREQTGSDLVHRLTETGLDPKEWVKDGYATEDELLDRNYHFTLIQNQAECPPELDAAGTRGLYDLMKLSHRGQEIYSGEAQRMANLLDDIVPFAQEGDGRAIERGELGDPDRTVSTLEMMERFRGLLKHCTGQKVIVNESGEQ</sequence>
<organism evidence="1 2">
    <name type="scientific">Marasmius oreades</name>
    <name type="common">fairy-ring Marasmius</name>
    <dbReference type="NCBI Taxonomy" id="181124"/>
    <lineage>
        <taxon>Eukaryota</taxon>
        <taxon>Fungi</taxon>
        <taxon>Dikarya</taxon>
        <taxon>Basidiomycota</taxon>
        <taxon>Agaricomycotina</taxon>
        <taxon>Agaricomycetes</taxon>
        <taxon>Agaricomycetidae</taxon>
        <taxon>Agaricales</taxon>
        <taxon>Marasmiineae</taxon>
        <taxon>Marasmiaceae</taxon>
        <taxon>Marasmius</taxon>
    </lineage>
</organism>
<dbReference type="OrthoDB" id="2933729at2759"/>
<dbReference type="Proteomes" id="UP001049176">
    <property type="component" value="Chromosome 5"/>
</dbReference>
<dbReference type="EMBL" id="CM032185">
    <property type="protein sequence ID" value="KAG7091753.1"/>
    <property type="molecule type" value="Genomic_DNA"/>
</dbReference>